<name>A0A0B7F482_THACB</name>
<feature type="compositionally biased region" description="Basic and acidic residues" evidence="1">
    <location>
        <begin position="299"/>
        <end position="332"/>
    </location>
</feature>
<feature type="compositionally biased region" description="Polar residues" evidence="1">
    <location>
        <begin position="49"/>
        <end position="58"/>
    </location>
</feature>
<feature type="region of interest" description="Disordered" evidence="1">
    <location>
        <begin position="49"/>
        <end position="68"/>
    </location>
</feature>
<accession>A0A0B7F482</accession>
<proteinExistence type="predicted"/>
<dbReference type="EMBL" id="LN679100">
    <property type="protein sequence ID" value="CEL52350.1"/>
    <property type="molecule type" value="Genomic_DNA"/>
</dbReference>
<keyword evidence="3" id="KW-1185">Reference proteome</keyword>
<feature type="region of interest" description="Disordered" evidence="1">
    <location>
        <begin position="1"/>
        <end position="31"/>
    </location>
</feature>
<evidence type="ECO:0000256" key="1">
    <source>
        <dbReference type="SAM" id="MobiDB-lite"/>
    </source>
</evidence>
<dbReference type="Proteomes" id="UP000059188">
    <property type="component" value="Unassembled WGS sequence"/>
</dbReference>
<reference evidence="2 3" key="1">
    <citation type="submission" date="2014-11" db="EMBL/GenBank/DDBJ databases">
        <authorList>
            <person name="Wibberg Daniel"/>
        </authorList>
    </citation>
    <scope>NUCLEOTIDE SEQUENCE [LARGE SCALE GENOMIC DNA]</scope>
    <source>
        <strain evidence="2">Rhizoctonia solani AG1-IB 7/3/14</strain>
    </source>
</reference>
<evidence type="ECO:0000313" key="2">
    <source>
        <dbReference type="EMBL" id="CEL52350.1"/>
    </source>
</evidence>
<gene>
    <name evidence="2" type="ORF">RSOLAG1IB_00890</name>
</gene>
<feature type="region of interest" description="Disordered" evidence="1">
    <location>
        <begin position="299"/>
        <end position="357"/>
    </location>
</feature>
<dbReference type="OrthoDB" id="2596481at2759"/>
<evidence type="ECO:0000313" key="3">
    <source>
        <dbReference type="Proteomes" id="UP000059188"/>
    </source>
</evidence>
<protein>
    <submittedName>
        <fullName evidence="2">Uncharacterized protein</fullName>
    </submittedName>
</protein>
<feature type="region of interest" description="Disordered" evidence="1">
    <location>
        <begin position="369"/>
        <end position="403"/>
    </location>
</feature>
<organism evidence="2 3">
    <name type="scientific">Thanatephorus cucumeris (strain AG1-IB / isolate 7/3/14)</name>
    <name type="common">Lettuce bottom rot fungus</name>
    <name type="synonym">Rhizoctonia solani</name>
    <dbReference type="NCBI Taxonomy" id="1108050"/>
    <lineage>
        <taxon>Eukaryota</taxon>
        <taxon>Fungi</taxon>
        <taxon>Dikarya</taxon>
        <taxon>Basidiomycota</taxon>
        <taxon>Agaricomycotina</taxon>
        <taxon>Agaricomycetes</taxon>
        <taxon>Cantharellales</taxon>
        <taxon>Ceratobasidiaceae</taxon>
        <taxon>Rhizoctonia</taxon>
        <taxon>Rhizoctonia solani AG-1</taxon>
    </lineage>
</organism>
<feature type="compositionally biased region" description="Basic and acidic residues" evidence="1">
    <location>
        <begin position="109"/>
        <end position="119"/>
    </location>
</feature>
<sequence length="516" mass="54860">MSIPTSAASSNLGVISASDSEPELNSGSQSDSDFEIVLVTRAAANLTVSDSDSGSLVSAPTDLGDSSDDEHIFVQNIAQSAPNTPRPPLFVPHRLDATPRPPAAVPRPIFEHGHDSEASDREDDSSFGSLYDSDSDVDASVAVHARARTVTVAHDRLEAPVAHPSTASLGTVHGNESAATIRPALPMATSTVRRSTPAGMHTPAITTNTIANIIASAPLSPPTPSDGVEIPYAPFTAAPTAVSVPVPIAAIPVPAPAQRPPRLPPPIPTASLITKRMWGAMNTARMRLGFPPLEHTVRVKLNSDRKQRHKEEAAKERAEKKAAKKAAKEAAQKKLAANAPPKPKKSKSRSKAKSKAAVNPLVAPAAVFGSPVSSEDESSRVPGSLFSTVNHRSERSDSPDEEAYDEAIRQLDEHMLSPPEHPTAAYRYLLNRALLLEFRICTPDALPTSHGAAIAMVKANVHVNVLDYVAKRKEGFSGLRSVMLASAKALRKDVKKRRMPAQVVKSLGLHSLLIHH</sequence>
<feature type="region of interest" description="Disordered" evidence="1">
    <location>
        <begin position="106"/>
        <end position="131"/>
    </location>
</feature>
<feature type="compositionally biased region" description="Basic residues" evidence="1">
    <location>
        <begin position="342"/>
        <end position="354"/>
    </location>
</feature>
<dbReference type="AlphaFoldDB" id="A0A0B7F482"/>